<dbReference type="GO" id="GO:0043565">
    <property type="term" value="F:sequence-specific DNA binding"/>
    <property type="evidence" value="ECO:0007669"/>
    <property type="project" value="InterPro"/>
</dbReference>
<dbReference type="Pfam" id="PF10114">
    <property type="entry name" value="PocR"/>
    <property type="match status" value="1"/>
</dbReference>
<evidence type="ECO:0000313" key="6">
    <source>
        <dbReference type="Proteomes" id="UP000184447"/>
    </source>
</evidence>
<protein>
    <submittedName>
        <fullName evidence="5">AraC-type DNA-binding protein</fullName>
    </submittedName>
</protein>
<feature type="domain" description="HTH araC/xylS-type" evidence="4">
    <location>
        <begin position="178"/>
        <end position="276"/>
    </location>
</feature>
<dbReference type="InterPro" id="IPR018062">
    <property type="entry name" value="HTH_AraC-typ_CS"/>
</dbReference>
<keyword evidence="3" id="KW-0804">Transcription</keyword>
<dbReference type="InterPro" id="IPR009057">
    <property type="entry name" value="Homeodomain-like_sf"/>
</dbReference>
<dbReference type="Pfam" id="PF12833">
    <property type="entry name" value="HTH_18"/>
    <property type="match status" value="1"/>
</dbReference>
<dbReference type="PRINTS" id="PR00032">
    <property type="entry name" value="HTHARAC"/>
</dbReference>
<dbReference type="InterPro" id="IPR020449">
    <property type="entry name" value="Tscrpt_reg_AraC-type_HTH"/>
</dbReference>
<dbReference type="InterPro" id="IPR018060">
    <property type="entry name" value="HTH_AraC"/>
</dbReference>
<organism evidence="5 6">
    <name type="scientific">Clostridium grantii DSM 8605</name>
    <dbReference type="NCBI Taxonomy" id="1121316"/>
    <lineage>
        <taxon>Bacteria</taxon>
        <taxon>Bacillati</taxon>
        <taxon>Bacillota</taxon>
        <taxon>Clostridia</taxon>
        <taxon>Eubacteriales</taxon>
        <taxon>Clostridiaceae</taxon>
        <taxon>Clostridium</taxon>
    </lineage>
</organism>
<keyword evidence="1" id="KW-0805">Transcription regulation</keyword>
<proteinExistence type="predicted"/>
<evidence type="ECO:0000256" key="2">
    <source>
        <dbReference type="ARBA" id="ARBA00023125"/>
    </source>
</evidence>
<dbReference type="STRING" id="1121316.SAMN02745207_01402"/>
<dbReference type="PANTHER" id="PTHR43280:SF10">
    <property type="entry name" value="REGULATORY PROTEIN POCR"/>
    <property type="match status" value="1"/>
</dbReference>
<dbReference type="InterPro" id="IPR018771">
    <property type="entry name" value="PocR_dom"/>
</dbReference>
<keyword evidence="2 5" id="KW-0238">DNA-binding</keyword>
<evidence type="ECO:0000259" key="4">
    <source>
        <dbReference type="PROSITE" id="PS01124"/>
    </source>
</evidence>
<dbReference type="EMBL" id="FQXM01000006">
    <property type="protein sequence ID" value="SHH52217.1"/>
    <property type="molecule type" value="Genomic_DNA"/>
</dbReference>
<dbReference type="PANTHER" id="PTHR43280">
    <property type="entry name" value="ARAC-FAMILY TRANSCRIPTIONAL REGULATOR"/>
    <property type="match status" value="1"/>
</dbReference>
<sequence length="279" mass="32869">MLVEFNEKNTIKLLEDYYSLVGVGIGLYDQNYQPLYLVPEKGKSFCQLIRENPEVMKACRKCDMDAFKIAEKTKDIYIYKCHMGLYEAVAPVLDEEVVVGFIMIGQVLSDVSINTQWERVENKCKNYDLVGESYKDYFYTLERMSIKKIEAVTNIMLACAAYIWFKKIVHVQRGSLFFRIDTFIKENLENELTQEVICKKINIGRTTLYNCLKRNVSMSLTNYIMKLRLEKARELLERTDLKVRDVALKVGIADYNYFSRVFKKRYEITPREFRLKISK</sequence>
<evidence type="ECO:0000256" key="3">
    <source>
        <dbReference type="ARBA" id="ARBA00023163"/>
    </source>
</evidence>
<dbReference type="RefSeq" id="WP_073337716.1">
    <property type="nucleotide sequence ID" value="NZ_FQXM01000006.1"/>
</dbReference>
<dbReference type="SMART" id="SM00342">
    <property type="entry name" value="HTH_ARAC"/>
    <property type="match status" value="1"/>
</dbReference>
<dbReference type="OrthoDB" id="1650670at2"/>
<evidence type="ECO:0000313" key="5">
    <source>
        <dbReference type="EMBL" id="SHH52217.1"/>
    </source>
</evidence>
<gene>
    <name evidence="5" type="ORF">SAMN02745207_01402</name>
</gene>
<dbReference type="PROSITE" id="PS00041">
    <property type="entry name" value="HTH_ARAC_FAMILY_1"/>
    <property type="match status" value="1"/>
</dbReference>
<reference evidence="5 6" key="1">
    <citation type="submission" date="2016-11" db="EMBL/GenBank/DDBJ databases">
        <authorList>
            <person name="Jaros S."/>
            <person name="Januszkiewicz K."/>
            <person name="Wedrychowicz H."/>
        </authorList>
    </citation>
    <scope>NUCLEOTIDE SEQUENCE [LARGE SCALE GENOMIC DNA]</scope>
    <source>
        <strain evidence="5 6">DSM 8605</strain>
    </source>
</reference>
<keyword evidence="6" id="KW-1185">Reference proteome</keyword>
<dbReference type="GO" id="GO:0003700">
    <property type="term" value="F:DNA-binding transcription factor activity"/>
    <property type="evidence" value="ECO:0007669"/>
    <property type="project" value="InterPro"/>
</dbReference>
<dbReference type="Proteomes" id="UP000184447">
    <property type="component" value="Unassembled WGS sequence"/>
</dbReference>
<dbReference type="AlphaFoldDB" id="A0A1M5TN62"/>
<dbReference type="SUPFAM" id="SSF46689">
    <property type="entry name" value="Homeodomain-like"/>
    <property type="match status" value="1"/>
</dbReference>
<dbReference type="PROSITE" id="PS01124">
    <property type="entry name" value="HTH_ARAC_FAMILY_2"/>
    <property type="match status" value="1"/>
</dbReference>
<dbReference type="Gene3D" id="1.10.10.60">
    <property type="entry name" value="Homeodomain-like"/>
    <property type="match status" value="1"/>
</dbReference>
<name>A0A1M5TN62_9CLOT</name>
<evidence type="ECO:0000256" key="1">
    <source>
        <dbReference type="ARBA" id="ARBA00023015"/>
    </source>
</evidence>
<accession>A0A1M5TN62</accession>